<gene>
    <name evidence="2" type="ORF">CYNAS_LOCUS20955</name>
</gene>
<evidence type="ECO:0000256" key="1">
    <source>
        <dbReference type="SAM" id="SignalP"/>
    </source>
</evidence>
<evidence type="ECO:0000313" key="2">
    <source>
        <dbReference type="EMBL" id="CAJ0608972.1"/>
    </source>
</evidence>
<protein>
    <submittedName>
        <fullName evidence="2">Uncharacterized protein</fullName>
    </submittedName>
</protein>
<organism evidence="2 3">
    <name type="scientific">Cylicocyclus nassatus</name>
    <name type="common">Nematode worm</name>
    <dbReference type="NCBI Taxonomy" id="53992"/>
    <lineage>
        <taxon>Eukaryota</taxon>
        <taxon>Metazoa</taxon>
        <taxon>Ecdysozoa</taxon>
        <taxon>Nematoda</taxon>
        <taxon>Chromadorea</taxon>
        <taxon>Rhabditida</taxon>
        <taxon>Rhabditina</taxon>
        <taxon>Rhabditomorpha</taxon>
        <taxon>Strongyloidea</taxon>
        <taxon>Strongylidae</taxon>
        <taxon>Cylicocyclus</taxon>
    </lineage>
</organism>
<comment type="caution">
    <text evidence="2">The sequence shown here is derived from an EMBL/GenBank/DDBJ whole genome shotgun (WGS) entry which is preliminary data.</text>
</comment>
<keyword evidence="3" id="KW-1185">Reference proteome</keyword>
<proteinExistence type="predicted"/>
<dbReference type="Proteomes" id="UP001176961">
    <property type="component" value="Unassembled WGS sequence"/>
</dbReference>
<dbReference type="EMBL" id="CATQJL010000326">
    <property type="protein sequence ID" value="CAJ0608972.1"/>
    <property type="molecule type" value="Genomic_DNA"/>
</dbReference>
<sequence>MLYLEAIFILLLLLCTPHTSYECQSPAQMLDDCFRKCVKEHSPGALENEIYRRAVWECQKSCYEKHRPVFPFPH</sequence>
<dbReference type="AlphaFoldDB" id="A0AA36HE36"/>
<evidence type="ECO:0000313" key="3">
    <source>
        <dbReference type="Proteomes" id="UP001176961"/>
    </source>
</evidence>
<accession>A0AA36HE36</accession>
<name>A0AA36HE36_CYLNA</name>
<feature type="signal peptide" evidence="1">
    <location>
        <begin position="1"/>
        <end position="20"/>
    </location>
</feature>
<feature type="chain" id="PRO_5041345680" evidence="1">
    <location>
        <begin position="21"/>
        <end position="74"/>
    </location>
</feature>
<keyword evidence="1" id="KW-0732">Signal</keyword>
<reference evidence="2" key="1">
    <citation type="submission" date="2023-07" db="EMBL/GenBank/DDBJ databases">
        <authorList>
            <consortium name="CYATHOMIX"/>
        </authorList>
    </citation>
    <scope>NUCLEOTIDE SEQUENCE</scope>
    <source>
        <strain evidence="2">N/A</strain>
    </source>
</reference>